<sequence length="359" mass="38254">MARLSFLVPILFFLIWLGSFLIVGLEESGYAFVLFWFALAFGLQSKPAWKAFSFPVSILGVVALGMFFPQYFQEIQGFKLTGLINPLIQIIMFGMGATLSWRDFGAVAKSPKSVGIGILAQFSIMPLIGFGLAKISGLEPEVAAGLILVGSSPSGTASNVMAFLARANVALSVTLTSITTLMAPLMTPILMKLLAGQFIEIDLLKMMWDIFKIILLPVGAGLLVNQVLGSKSSWIEKLLPLVSMLGIALIILVITAAGRDSLLEIGGVLILLVLLHNLLGYGIGYGFSRMIGMKEQDARTLAIEVGMQNAGLASGLSNILGKIATVGLAPAVFGPLQNVTGSILATFWSKKNVKKNSLT</sequence>
<feature type="transmembrane region" description="Helical" evidence="5">
    <location>
        <begin position="265"/>
        <end position="287"/>
    </location>
</feature>
<gene>
    <name evidence="6" type="ORF">Ataiwa_15880</name>
</gene>
<feature type="transmembrane region" description="Helical" evidence="5">
    <location>
        <begin position="6"/>
        <end position="39"/>
    </location>
</feature>
<evidence type="ECO:0000256" key="4">
    <source>
        <dbReference type="ARBA" id="ARBA00023136"/>
    </source>
</evidence>
<organism evidence="6 7">
    <name type="scientific">Algoriphagus taiwanensis</name>
    <dbReference type="NCBI Taxonomy" id="1445656"/>
    <lineage>
        <taxon>Bacteria</taxon>
        <taxon>Pseudomonadati</taxon>
        <taxon>Bacteroidota</taxon>
        <taxon>Cytophagia</taxon>
        <taxon>Cytophagales</taxon>
        <taxon>Cyclobacteriaceae</taxon>
        <taxon>Algoriphagus</taxon>
    </lineage>
</organism>
<feature type="transmembrane region" description="Helical" evidence="5">
    <location>
        <begin position="51"/>
        <end position="71"/>
    </location>
</feature>
<feature type="transmembrane region" description="Helical" evidence="5">
    <location>
        <begin position="142"/>
        <end position="162"/>
    </location>
</feature>
<dbReference type="Proteomes" id="UP001307705">
    <property type="component" value="Unassembled WGS sequence"/>
</dbReference>
<dbReference type="PANTHER" id="PTHR10361">
    <property type="entry name" value="SODIUM-BILE ACID COTRANSPORTER"/>
    <property type="match status" value="1"/>
</dbReference>
<dbReference type="EMBL" id="BTPE01000004">
    <property type="protein sequence ID" value="GMQ33316.1"/>
    <property type="molecule type" value="Genomic_DNA"/>
</dbReference>
<dbReference type="InterPro" id="IPR002657">
    <property type="entry name" value="BilAc:Na_symport/Acr3"/>
</dbReference>
<dbReference type="Gene3D" id="1.20.1530.20">
    <property type="match status" value="1"/>
</dbReference>
<evidence type="ECO:0000313" key="6">
    <source>
        <dbReference type="EMBL" id="GMQ33316.1"/>
    </source>
</evidence>
<keyword evidence="3 5" id="KW-1133">Transmembrane helix</keyword>
<comment type="subcellular location">
    <subcellularLocation>
        <location evidence="1">Membrane</location>
        <topology evidence="1">Multi-pass membrane protein</topology>
    </subcellularLocation>
</comment>
<reference evidence="6 7" key="1">
    <citation type="submission" date="2023-08" db="EMBL/GenBank/DDBJ databases">
        <title>Draft genome sequence of Algoriphagus taiwanensis.</title>
        <authorList>
            <person name="Takatani N."/>
            <person name="Hosokawa M."/>
            <person name="Sawabe T."/>
        </authorList>
    </citation>
    <scope>NUCLEOTIDE SEQUENCE [LARGE SCALE GENOMIC DNA]</scope>
    <source>
        <strain evidence="6 7">JCM 19755</strain>
    </source>
</reference>
<accession>A0ABQ6Q0C5</accession>
<evidence type="ECO:0000256" key="5">
    <source>
        <dbReference type="SAM" id="Phobius"/>
    </source>
</evidence>
<feature type="transmembrane region" description="Helical" evidence="5">
    <location>
        <begin position="210"/>
        <end position="229"/>
    </location>
</feature>
<dbReference type="RefSeq" id="WP_338228084.1">
    <property type="nucleotide sequence ID" value="NZ_BTPE01000004.1"/>
</dbReference>
<dbReference type="InterPro" id="IPR004710">
    <property type="entry name" value="Bilac:Na_transpt"/>
</dbReference>
<keyword evidence="4 5" id="KW-0472">Membrane</keyword>
<dbReference type="Pfam" id="PF01758">
    <property type="entry name" value="SBF"/>
    <property type="match status" value="1"/>
</dbReference>
<feature type="transmembrane region" description="Helical" evidence="5">
    <location>
        <begin position="241"/>
        <end position="259"/>
    </location>
</feature>
<feature type="transmembrane region" description="Helical" evidence="5">
    <location>
        <begin position="169"/>
        <end position="190"/>
    </location>
</feature>
<feature type="transmembrane region" description="Helical" evidence="5">
    <location>
        <begin position="83"/>
        <end position="101"/>
    </location>
</feature>
<keyword evidence="2 5" id="KW-0812">Transmembrane</keyword>
<evidence type="ECO:0000256" key="1">
    <source>
        <dbReference type="ARBA" id="ARBA00004141"/>
    </source>
</evidence>
<name>A0ABQ6Q0C5_9BACT</name>
<comment type="caution">
    <text evidence="6">The sequence shown here is derived from an EMBL/GenBank/DDBJ whole genome shotgun (WGS) entry which is preliminary data.</text>
</comment>
<evidence type="ECO:0000256" key="3">
    <source>
        <dbReference type="ARBA" id="ARBA00022989"/>
    </source>
</evidence>
<evidence type="ECO:0000256" key="2">
    <source>
        <dbReference type="ARBA" id="ARBA00022692"/>
    </source>
</evidence>
<evidence type="ECO:0000313" key="7">
    <source>
        <dbReference type="Proteomes" id="UP001307705"/>
    </source>
</evidence>
<dbReference type="InterPro" id="IPR038770">
    <property type="entry name" value="Na+/solute_symporter_sf"/>
</dbReference>
<protein>
    <submittedName>
        <fullName evidence="6">Bile acid:sodium symporter family protein</fullName>
    </submittedName>
</protein>
<dbReference type="PANTHER" id="PTHR10361:SF28">
    <property type="entry name" value="P3 PROTEIN-RELATED"/>
    <property type="match status" value="1"/>
</dbReference>
<proteinExistence type="predicted"/>
<keyword evidence="7" id="KW-1185">Reference proteome</keyword>
<feature type="transmembrane region" description="Helical" evidence="5">
    <location>
        <begin position="113"/>
        <end position="136"/>
    </location>
</feature>